<dbReference type="PANTHER" id="PTHR45979">
    <property type="entry name" value="PAP/OAS1 SUBSTRATE-BINDING DOMAIN SUPERFAMILY"/>
    <property type="match status" value="1"/>
</dbReference>
<keyword evidence="4" id="KW-0808">Transferase</keyword>
<dbReference type="InterPro" id="IPR058920">
    <property type="entry name" value="PAP-OAS1-bd-rel"/>
</dbReference>
<dbReference type="InterPro" id="IPR043519">
    <property type="entry name" value="NT_sf"/>
</dbReference>
<accession>A0A0K9NW68</accession>
<feature type="domain" description="PAP/OAS1 substrate-binding-related" evidence="3">
    <location>
        <begin position="183"/>
        <end position="365"/>
    </location>
</feature>
<dbReference type="CDD" id="cd05402">
    <property type="entry name" value="NT_PAP_TUTase"/>
    <property type="match status" value="1"/>
</dbReference>
<dbReference type="STRING" id="29655.A0A0K9NW68"/>
<dbReference type="Proteomes" id="UP000036987">
    <property type="component" value="Unassembled WGS sequence"/>
</dbReference>
<dbReference type="AlphaFoldDB" id="A0A0K9NW68"/>
<dbReference type="SUPFAM" id="SSF81301">
    <property type="entry name" value="Nucleotidyltransferase"/>
    <property type="match status" value="1"/>
</dbReference>
<dbReference type="InterPro" id="IPR054708">
    <property type="entry name" value="MTPAP-like_central"/>
</dbReference>
<gene>
    <name evidence="4" type="ORF">ZOSMA_56G01240</name>
</gene>
<feature type="region of interest" description="Disordered" evidence="1">
    <location>
        <begin position="482"/>
        <end position="535"/>
    </location>
</feature>
<dbReference type="Pfam" id="PF26180">
    <property type="entry name" value="PAP-OAS1"/>
    <property type="match status" value="1"/>
</dbReference>
<dbReference type="SUPFAM" id="SSF81631">
    <property type="entry name" value="PAP/OAS1 substrate-binding domain"/>
    <property type="match status" value="1"/>
</dbReference>
<evidence type="ECO:0000313" key="5">
    <source>
        <dbReference type="Proteomes" id="UP000036987"/>
    </source>
</evidence>
<dbReference type="GO" id="GO:0016740">
    <property type="term" value="F:transferase activity"/>
    <property type="evidence" value="ECO:0007669"/>
    <property type="project" value="UniProtKB-KW"/>
</dbReference>
<dbReference type="InterPro" id="IPR058921">
    <property type="entry name" value="PAP/OAS1-rel"/>
</dbReference>
<feature type="compositionally biased region" description="Polar residues" evidence="1">
    <location>
        <begin position="726"/>
        <end position="737"/>
    </location>
</feature>
<dbReference type="OrthoDB" id="273917at2759"/>
<dbReference type="Pfam" id="PF22600">
    <property type="entry name" value="MTPAP-like_central"/>
    <property type="match status" value="1"/>
</dbReference>
<comment type="caution">
    <text evidence="4">The sequence shown here is derived from an EMBL/GenBank/DDBJ whole genome shotgun (WGS) entry which is preliminary data.</text>
</comment>
<feature type="region of interest" description="Disordered" evidence="1">
    <location>
        <begin position="726"/>
        <end position="768"/>
    </location>
</feature>
<dbReference type="EMBL" id="LFYR01001565">
    <property type="protein sequence ID" value="KMZ60893.1"/>
    <property type="molecule type" value="Genomic_DNA"/>
</dbReference>
<evidence type="ECO:0000259" key="2">
    <source>
        <dbReference type="Pfam" id="PF22600"/>
    </source>
</evidence>
<proteinExistence type="predicted"/>
<dbReference type="PANTHER" id="PTHR45979:SF30">
    <property type="entry name" value="NUCLEOTIDYLTRANSFERASE"/>
    <property type="match status" value="1"/>
</dbReference>
<name>A0A0K9NW68_ZOSMR</name>
<organism evidence="4 5">
    <name type="scientific">Zostera marina</name>
    <name type="common">Eelgrass</name>
    <dbReference type="NCBI Taxonomy" id="29655"/>
    <lineage>
        <taxon>Eukaryota</taxon>
        <taxon>Viridiplantae</taxon>
        <taxon>Streptophyta</taxon>
        <taxon>Embryophyta</taxon>
        <taxon>Tracheophyta</taxon>
        <taxon>Spermatophyta</taxon>
        <taxon>Magnoliopsida</taxon>
        <taxon>Liliopsida</taxon>
        <taxon>Zosteraceae</taxon>
        <taxon>Zostera</taxon>
    </lineage>
</organism>
<feature type="domain" description="Poly(A) RNA polymerase mitochondrial-like central palm" evidence="2">
    <location>
        <begin position="47"/>
        <end position="171"/>
    </location>
</feature>
<dbReference type="Gene3D" id="3.30.460.10">
    <property type="entry name" value="Beta Polymerase, domain 2"/>
    <property type="match status" value="1"/>
</dbReference>
<feature type="region of interest" description="Disordered" evidence="1">
    <location>
        <begin position="1"/>
        <end position="38"/>
    </location>
</feature>
<evidence type="ECO:0000259" key="3">
    <source>
        <dbReference type="Pfam" id="PF26180"/>
    </source>
</evidence>
<evidence type="ECO:0000313" key="4">
    <source>
        <dbReference type="EMBL" id="KMZ60893.1"/>
    </source>
</evidence>
<keyword evidence="5" id="KW-1185">Reference proteome</keyword>
<protein>
    <submittedName>
        <fullName evidence="4">Nucleotidyltransferase domain containing protein, expressed</fullName>
    </submittedName>
</protein>
<feature type="compositionally biased region" description="Low complexity" evidence="1">
    <location>
        <begin position="751"/>
        <end position="760"/>
    </location>
</feature>
<reference evidence="5" key="1">
    <citation type="journal article" date="2016" name="Nature">
        <title>The genome of the seagrass Zostera marina reveals angiosperm adaptation to the sea.</title>
        <authorList>
            <person name="Olsen J.L."/>
            <person name="Rouze P."/>
            <person name="Verhelst B."/>
            <person name="Lin Y.-C."/>
            <person name="Bayer T."/>
            <person name="Collen J."/>
            <person name="Dattolo E."/>
            <person name="De Paoli E."/>
            <person name="Dittami S."/>
            <person name="Maumus F."/>
            <person name="Michel G."/>
            <person name="Kersting A."/>
            <person name="Lauritano C."/>
            <person name="Lohaus R."/>
            <person name="Toepel M."/>
            <person name="Tonon T."/>
            <person name="Vanneste K."/>
            <person name="Amirebrahimi M."/>
            <person name="Brakel J."/>
            <person name="Bostroem C."/>
            <person name="Chovatia M."/>
            <person name="Grimwood J."/>
            <person name="Jenkins J.W."/>
            <person name="Jueterbock A."/>
            <person name="Mraz A."/>
            <person name="Stam W.T."/>
            <person name="Tice H."/>
            <person name="Bornberg-Bauer E."/>
            <person name="Green P.J."/>
            <person name="Pearson G.A."/>
            <person name="Procaccini G."/>
            <person name="Duarte C.M."/>
            <person name="Schmutz J."/>
            <person name="Reusch T.B.H."/>
            <person name="Van de Peer Y."/>
        </authorList>
    </citation>
    <scope>NUCLEOTIDE SEQUENCE [LARGE SCALE GENOMIC DNA]</scope>
    <source>
        <strain evidence="5">cv. Finnish</strain>
    </source>
</reference>
<dbReference type="Gene3D" id="1.10.1410.10">
    <property type="match status" value="1"/>
</dbReference>
<evidence type="ECO:0000256" key="1">
    <source>
        <dbReference type="SAM" id="MobiDB-lite"/>
    </source>
</evidence>
<feature type="compositionally biased region" description="Polar residues" evidence="1">
    <location>
        <begin position="483"/>
        <end position="504"/>
    </location>
</feature>
<feature type="compositionally biased region" description="Polar residues" evidence="1">
    <location>
        <begin position="1"/>
        <end position="20"/>
    </location>
</feature>
<sequence length="790" mass="87912">MGDLDSSTSTTKENGQSGFASVSPWPAETENPRPSSIPDETWILAEKTITHVITKIQPTKLSDERRRNVVEYIQKIVKTKLGCEVFPYGSVPLKTYLPDGDIDLTAIDTSGLEDSLTGNLSSVLEAEEQHNKDSEFKLKDVQTIHAEVRLVKCLVQNIVVDISCDQIGGLSTLCFLDEVSVKIGKDNLFKRTIILIKAWCYYESRILGAHHSLISTYALETLVLYIFHLFHSSLDGPLAVLYRFLDYFSKFDWDNLSVSMHSPVVEGSKTDRDELLLSGEFLSKCADDYYVHPKVSETNRLFVKKYLNIVDPLKENNNLGRSVSEGNLYRIRSAFAYGARKLGKILTSSKKNMPNELRMFFKNTLERHGNGERSDMQNTVLDVLNVTNDNLPVFSSSSNGNTVHGGTVDLNGTKTSLKESEKGLENVSALMLDLRYIKENDTSASTGVSHPSTKVVCLPPHLICSDVKKISKNDVNGNKLASRCSNPIHSSSNRAPDSSDCSFNRKQKGNRDFVTSQGKESSDKEETPSDCGLADLSGESVDHQLHLNNLHYAQYVHFNRSISSQNNISPYPQYPPTGQLYPPVNGYFSNPSFPNYYGYTMNPGFVPQHPYVIDETQKHRGTGTYIPTAHNQRTFRDKLLMAGRGRNQPFFPNMMPRPGNNGRPVAPLESNMTDARVIPVLGVNGRGQSGQFNFSQAPIIPLPRGFPQINGHIHSLDSQLQFQTLDSPITGSPNQEYDGNPESKSPHTHHISSTVVSSSIAQKSGTSSNMERLAQSYWLKDNDEFPPLSN</sequence>